<comment type="caution">
    <text evidence="7">The sequence shown here is derived from an EMBL/GenBank/DDBJ whole genome shotgun (WGS) entry which is preliminary data.</text>
</comment>
<feature type="DNA-binding region" description="H-T-H motif" evidence="5">
    <location>
        <begin position="31"/>
        <end position="50"/>
    </location>
</feature>
<dbReference type="InterPro" id="IPR009057">
    <property type="entry name" value="Homeodomain-like_sf"/>
</dbReference>
<keyword evidence="1" id="KW-0678">Repressor</keyword>
<gene>
    <name evidence="7" type="ORF">ACFYNQ_42110</name>
</gene>
<accession>A0ABW6MI01</accession>
<organism evidence="7 8">
    <name type="scientific">Streptomyces hokutonensis</name>
    <dbReference type="NCBI Taxonomy" id="1306990"/>
    <lineage>
        <taxon>Bacteria</taxon>
        <taxon>Bacillati</taxon>
        <taxon>Actinomycetota</taxon>
        <taxon>Actinomycetes</taxon>
        <taxon>Kitasatosporales</taxon>
        <taxon>Streptomycetaceae</taxon>
        <taxon>Streptomyces</taxon>
    </lineage>
</organism>
<dbReference type="RefSeq" id="WP_388113952.1">
    <property type="nucleotide sequence ID" value="NZ_JBIAHM010000018.1"/>
</dbReference>
<keyword evidence="2" id="KW-0805">Transcription regulation</keyword>
<dbReference type="Proteomes" id="UP001601303">
    <property type="component" value="Unassembled WGS sequence"/>
</dbReference>
<dbReference type="EMBL" id="JBIAHM010000018">
    <property type="protein sequence ID" value="MFE9605128.1"/>
    <property type="molecule type" value="Genomic_DNA"/>
</dbReference>
<evidence type="ECO:0000313" key="8">
    <source>
        <dbReference type="Proteomes" id="UP001601303"/>
    </source>
</evidence>
<dbReference type="Pfam" id="PF13977">
    <property type="entry name" value="TetR_C_6"/>
    <property type="match status" value="1"/>
</dbReference>
<evidence type="ECO:0000313" key="7">
    <source>
        <dbReference type="EMBL" id="MFE9605128.1"/>
    </source>
</evidence>
<dbReference type="Pfam" id="PF00440">
    <property type="entry name" value="TetR_N"/>
    <property type="match status" value="1"/>
</dbReference>
<keyword evidence="4" id="KW-0804">Transcription</keyword>
<name>A0ABW6MI01_9ACTN</name>
<dbReference type="PROSITE" id="PS50977">
    <property type="entry name" value="HTH_TETR_2"/>
    <property type="match status" value="1"/>
</dbReference>
<keyword evidence="8" id="KW-1185">Reference proteome</keyword>
<dbReference type="InterPro" id="IPR050109">
    <property type="entry name" value="HTH-type_TetR-like_transc_reg"/>
</dbReference>
<dbReference type="SUPFAM" id="SSF48498">
    <property type="entry name" value="Tetracyclin repressor-like, C-terminal domain"/>
    <property type="match status" value="1"/>
</dbReference>
<dbReference type="InterPro" id="IPR001647">
    <property type="entry name" value="HTH_TetR"/>
</dbReference>
<dbReference type="InterPro" id="IPR039538">
    <property type="entry name" value="BetI_C"/>
</dbReference>
<protein>
    <submittedName>
        <fullName evidence="7">TetR/AcrR family transcriptional regulator</fullName>
    </submittedName>
</protein>
<dbReference type="InterPro" id="IPR036271">
    <property type="entry name" value="Tet_transcr_reg_TetR-rel_C_sf"/>
</dbReference>
<dbReference type="Gene3D" id="1.10.357.10">
    <property type="entry name" value="Tetracycline Repressor, domain 2"/>
    <property type="match status" value="1"/>
</dbReference>
<dbReference type="PANTHER" id="PTHR30055">
    <property type="entry name" value="HTH-TYPE TRANSCRIPTIONAL REGULATOR RUTR"/>
    <property type="match status" value="1"/>
</dbReference>
<evidence type="ECO:0000256" key="3">
    <source>
        <dbReference type="ARBA" id="ARBA00023125"/>
    </source>
</evidence>
<evidence type="ECO:0000256" key="2">
    <source>
        <dbReference type="ARBA" id="ARBA00023015"/>
    </source>
</evidence>
<keyword evidence="3 5" id="KW-0238">DNA-binding</keyword>
<sequence length="196" mass="21718">MPKIVDHDARRREIIEAVWALIARRGLDAVTMRDLAAEAGYANGALTGYFRNKDEILLAAFQHAFESTNVRARESIADATGLPALRLLCLEIMPLDDVRLMEARVVIAFWDRAVHDDRMAGVHENAMAAWREQMCGYLQQARRQGDIGTQSPDDEVVDTLLAALMGFQINAVLLPHATTPRRQEAVLDGLLGSLPS</sequence>
<evidence type="ECO:0000256" key="4">
    <source>
        <dbReference type="ARBA" id="ARBA00023163"/>
    </source>
</evidence>
<dbReference type="PRINTS" id="PR00455">
    <property type="entry name" value="HTHTETR"/>
</dbReference>
<reference evidence="7 8" key="1">
    <citation type="submission" date="2024-10" db="EMBL/GenBank/DDBJ databases">
        <title>The Natural Products Discovery Center: Release of the First 8490 Sequenced Strains for Exploring Actinobacteria Biosynthetic Diversity.</title>
        <authorList>
            <person name="Kalkreuter E."/>
            <person name="Kautsar S.A."/>
            <person name="Yang D."/>
            <person name="Bader C.D."/>
            <person name="Teijaro C.N."/>
            <person name="Fluegel L."/>
            <person name="Davis C.M."/>
            <person name="Simpson J.R."/>
            <person name="Lauterbach L."/>
            <person name="Steele A.D."/>
            <person name="Gui C."/>
            <person name="Meng S."/>
            <person name="Li G."/>
            <person name="Viehrig K."/>
            <person name="Ye F."/>
            <person name="Su P."/>
            <person name="Kiefer A.F."/>
            <person name="Nichols A."/>
            <person name="Cepeda A.J."/>
            <person name="Yan W."/>
            <person name="Fan B."/>
            <person name="Jiang Y."/>
            <person name="Adhikari A."/>
            <person name="Zheng C.-J."/>
            <person name="Schuster L."/>
            <person name="Cowan T.M."/>
            <person name="Smanski M.J."/>
            <person name="Chevrette M.G."/>
            <person name="De Carvalho L.P.S."/>
            <person name="Shen B."/>
        </authorList>
    </citation>
    <scope>NUCLEOTIDE SEQUENCE [LARGE SCALE GENOMIC DNA]</scope>
    <source>
        <strain evidence="7 8">NPDC006488</strain>
    </source>
</reference>
<evidence type="ECO:0000256" key="1">
    <source>
        <dbReference type="ARBA" id="ARBA00022491"/>
    </source>
</evidence>
<feature type="domain" description="HTH tetR-type" evidence="6">
    <location>
        <begin position="8"/>
        <end position="68"/>
    </location>
</feature>
<proteinExistence type="predicted"/>
<dbReference type="PANTHER" id="PTHR30055:SF234">
    <property type="entry name" value="HTH-TYPE TRANSCRIPTIONAL REGULATOR BETI"/>
    <property type="match status" value="1"/>
</dbReference>
<dbReference type="SUPFAM" id="SSF46689">
    <property type="entry name" value="Homeodomain-like"/>
    <property type="match status" value="1"/>
</dbReference>
<evidence type="ECO:0000259" key="6">
    <source>
        <dbReference type="PROSITE" id="PS50977"/>
    </source>
</evidence>
<evidence type="ECO:0000256" key="5">
    <source>
        <dbReference type="PROSITE-ProRule" id="PRU00335"/>
    </source>
</evidence>